<feature type="compositionally biased region" description="Basic and acidic residues" evidence="1">
    <location>
        <begin position="102"/>
        <end position="111"/>
    </location>
</feature>
<feature type="region of interest" description="Disordered" evidence="1">
    <location>
        <begin position="79"/>
        <end position="119"/>
    </location>
</feature>
<dbReference type="EMBL" id="JAOQNS010000009">
    <property type="protein sequence ID" value="MCW2308829.1"/>
    <property type="molecule type" value="Genomic_DNA"/>
</dbReference>
<organism evidence="2 3">
    <name type="scientific">Rhodobium gokarnense</name>
    <dbReference type="NCBI Taxonomy" id="364296"/>
    <lineage>
        <taxon>Bacteria</taxon>
        <taxon>Pseudomonadati</taxon>
        <taxon>Pseudomonadota</taxon>
        <taxon>Alphaproteobacteria</taxon>
        <taxon>Hyphomicrobiales</taxon>
        <taxon>Rhodobiaceae</taxon>
        <taxon>Rhodobium</taxon>
    </lineage>
</organism>
<accession>A0ABT3HEK8</accession>
<evidence type="ECO:0000313" key="3">
    <source>
        <dbReference type="Proteomes" id="UP001209755"/>
    </source>
</evidence>
<feature type="compositionally biased region" description="Polar residues" evidence="1">
    <location>
        <begin position="87"/>
        <end position="99"/>
    </location>
</feature>
<gene>
    <name evidence="2" type="ORF">M2319_003178</name>
</gene>
<feature type="region of interest" description="Disordered" evidence="1">
    <location>
        <begin position="1"/>
        <end position="23"/>
    </location>
</feature>
<protein>
    <submittedName>
        <fullName evidence="2">Uncharacterized protein</fullName>
    </submittedName>
</protein>
<keyword evidence="3" id="KW-1185">Reference proteome</keyword>
<name>A0ABT3HEK8_9HYPH</name>
<reference evidence="3" key="1">
    <citation type="submission" date="2023-07" db="EMBL/GenBank/DDBJ databases">
        <title>Genome sequencing of Purple Non-Sulfur Bacteria from various extreme environments.</title>
        <authorList>
            <person name="Mayer M."/>
        </authorList>
    </citation>
    <scope>NUCLEOTIDE SEQUENCE [LARGE SCALE GENOMIC DNA]</scope>
    <source>
        <strain evidence="3">DSM 17935</strain>
    </source>
</reference>
<sequence length="119" mass="12870">MSDDRGPMPDETTSEPSAPTSRPVLTLDVALYEHMLADSDLTEDQKREFLETLWSIIVGFVDLGFGIDPVGLACGQNPETSCGRASESATLEAETNTGKAAQDLRDEEKASARKGRSHE</sequence>
<evidence type="ECO:0000313" key="2">
    <source>
        <dbReference type="EMBL" id="MCW2308829.1"/>
    </source>
</evidence>
<proteinExistence type="predicted"/>
<comment type="caution">
    <text evidence="2">The sequence shown here is derived from an EMBL/GenBank/DDBJ whole genome shotgun (WGS) entry which is preliminary data.</text>
</comment>
<evidence type="ECO:0000256" key="1">
    <source>
        <dbReference type="SAM" id="MobiDB-lite"/>
    </source>
</evidence>
<dbReference type="RefSeq" id="WP_264602428.1">
    <property type="nucleotide sequence ID" value="NZ_JAOQNS010000009.1"/>
</dbReference>
<dbReference type="Proteomes" id="UP001209755">
    <property type="component" value="Unassembled WGS sequence"/>
</dbReference>